<sequence length="398" mass="44102">MSATTLLPFLYQTRTLQRLPRSKFALQVARSFCVSASNRAGGRPDHIPFELPPELQNDRSIAPDVPNQSKQRNRTITPLEQRAFEQIFNEIAARRPTPVGFEDQGKPTNLGSLGAASHDGNVVISEDTSSASGVASARTWDPEKALKQFPASLRKAAGLALGVAESPVDPNIGEQQEEADGTVEMAVDEAARKERHERWQKITVARAETEALMTRCKTDFELWGVMEKEVFGLIDKLGVGVEKKKAEERMDVYGPLYPLYLVHGLRLLDSHFAQSSPLVFSVLPRIKELGLASYVLGASTPLYNSLMSIYWHRYGDVPAVLSILEEMQEGGLFFDGASLGIVRDMKQFYARCRDGSGGELLGSLVKMPEYAAAPDGRIAHWQRVIEKNIKERQKSPGY</sequence>
<dbReference type="GO" id="GO:0005739">
    <property type="term" value="C:mitochondrion"/>
    <property type="evidence" value="ECO:0007669"/>
    <property type="project" value="InterPro"/>
</dbReference>
<dbReference type="STRING" id="1093900.A0A507AYJ7"/>
<gene>
    <name evidence="2" type="ORF">E0L32_000880</name>
</gene>
<keyword evidence="3" id="KW-1185">Reference proteome</keyword>
<protein>
    <recommendedName>
        <fullName evidence="1">Mtf2-like C-terminal domain-containing protein</fullName>
    </recommendedName>
</protein>
<name>A0A507AYJ7_9PEZI</name>
<dbReference type="OrthoDB" id="2444174at2759"/>
<reference evidence="2 3" key="1">
    <citation type="submission" date="2019-06" db="EMBL/GenBank/DDBJ databases">
        <title>Draft genome sequence of the filamentous fungus Phialemoniopsis curvata isolated from diesel fuel.</title>
        <authorList>
            <person name="Varaljay V.A."/>
            <person name="Lyon W.J."/>
            <person name="Crouch A.L."/>
            <person name="Drake C.E."/>
            <person name="Hollomon J.M."/>
            <person name="Nadeau L.J."/>
            <person name="Nunn H.S."/>
            <person name="Stevenson B.S."/>
            <person name="Bojanowski C.L."/>
            <person name="Crookes-Goodson W.J."/>
        </authorList>
    </citation>
    <scope>NUCLEOTIDE SEQUENCE [LARGE SCALE GENOMIC DNA]</scope>
    <source>
        <strain evidence="2 3">D216</strain>
    </source>
</reference>
<dbReference type="Pfam" id="PF19189">
    <property type="entry name" value="Mtf2"/>
    <property type="match status" value="1"/>
</dbReference>
<accession>A0A507AYJ7</accession>
<dbReference type="InterPro" id="IPR043837">
    <property type="entry name" value="Mtf2-like_C"/>
</dbReference>
<proteinExistence type="predicted"/>
<evidence type="ECO:0000313" key="2">
    <source>
        <dbReference type="EMBL" id="TPX12703.1"/>
    </source>
</evidence>
<dbReference type="GeneID" id="41968327"/>
<dbReference type="EMBL" id="SKBQ01000003">
    <property type="protein sequence ID" value="TPX12703.1"/>
    <property type="molecule type" value="Genomic_DNA"/>
</dbReference>
<evidence type="ECO:0000313" key="3">
    <source>
        <dbReference type="Proteomes" id="UP000319257"/>
    </source>
</evidence>
<dbReference type="PANTHER" id="PTHR39468:SF1">
    <property type="entry name" value="MTF2-LIKE C-TERMINAL DOMAIN-CONTAINING PROTEIN"/>
    <property type="match status" value="1"/>
</dbReference>
<dbReference type="Proteomes" id="UP000319257">
    <property type="component" value="Unassembled WGS sequence"/>
</dbReference>
<dbReference type="PANTHER" id="PTHR39468">
    <property type="entry name" value="CHROMOSOME 7, WHOLE GENOME SHOTGUN SEQUENCE"/>
    <property type="match status" value="1"/>
</dbReference>
<organism evidence="2 3">
    <name type="scientific">Thyridium curvatum</name>
    <dbReference type="NCBI Taxonomy" id="1093900"/>
    <lineage>
        <taxon>Eukaryota</taxon>
        <taxon>Fungi</taxon>
        <taxon>Dikarya</taxon>
        <taxon>Ascomycota</taxon>
        <taxon>Pezizomycotina</taxon>
        <taxon>Sordariomycetes</taxon>
        <taxon>Sordariomycetidae</taxon>
        <taxon>Thyridiales</taxon>
        <taxon>Thyridiaceae</taxon>
        <taxon>Thyridium</taxon>
    </lineage>
</organism>
<dbReference type="InParanoid" id="A0A507AYJ7"/>
<evidence type="ECO:0000259" key="1">
    <source>
        <dbReference type="Pfam" id="PF19189"/>
    </source>
</evidence>
<feature type="domain" description="Mtf2-like C-terminal" evidence="1">
    <location>
        <begin position="208"/>
        <end position="351"/>
    </location>
</feature>
<dbReference type="RefSeq" id="XP_030994414.1">
    <property type="nucleotide sequence ID" value="XM_031143703.1"/>
</dbReference>
<comment type="caution">
    <text evidence="2">The sequence shown here is derived from an EMBL/GenBank/DDBJ whole genome shotgun (WGS) entry which is preliminary data.</text>
</comment>
<dbReference type="InterPro" id="IPR040009">
    <property type="entry name" value="Mtf2/C5D6.12-like"/>
</dbReference>
<dbReference type="AlphaFoldDB" id="A0A507AYJ7"/>